<dbReference type="GeneID" id="19401460"/>
<proteinExistence type="predicted"/>
<dbReference type="STRING" id="671987.R0K7K4"/>
<dbReference type="OrthoDB" id="5316527at2759"/>
<reference evidence="2 3" key="1">
    <citation type="journal article" date="2012" name="PLoS Pathog.">
        <title>Diverse lifestyles and strategies of plant pathogenesis encoded in the genomes of eighteen Dothideomycetes fungi.</title>
        <authorList>
            <person name="Ohm R.A."/>
            <person name="Feau N."/>
            <person name="Henrissat B."/>
            <person name="Schoch C.L."/>
            <person name="Horwitz B.A."/>
            <person name="Barry K.W."/>
            <person name="Condon B.J."/>
            <person name="Copeland A.C."/>
            <person name="Dhillon B."/>
            <person name="Glaser F."/>
            <person name="Hesse C.N."/>
            <person name="Kosti I."/>
            <person name="LaButti K."/>
            <person name="Lindquist E.A."/>
            <person name="Lucas S."/>
            <person name="Salamov A.A."/>
            <person name="Bradshaw R.E."/>
            <person name="Ciuffetti L."/>
            <person name="Hamelin R.C."/>
            <person name="Kema G.H.J."/>
            <person name="Lawrence C."/>
            <person name="Scott J.A."/>
            <person name="Spatafora J.W."/>
            <person name="Turgeon B.G."/>
            <person name="de Wit P.J.G.M."/>
            <person name="Zhong S."/>
            <person name="Goodwin S.B."/>
            <person name="Grigoriev I.V."/>
        </authorList>
    </citation>
    <scope>NUCLEOTIDE SEQUENCE [LARGE SCALE GENOMIC DNA]</scope>
    <source>
        <strain evidence="3">28A</strain>
    </source>
</reference>
<dbReference type="RefSeq" id="XP_008023590.1">
    <property type="nucleotide sequence ID" value="XM_008025399.1"/>
</dbReference>
<feature type="compositionally biased region" description="Polar residues" evidence="1">
    <location>
        <begin position="278"/>
        <end position="309"/>
    </location>
</feature>
<feature type="region of interest" description="Disordered" evidence="1">
    <location>
        <begin position="79"/>
        <end position="106"/>
    </location>
</feature>
<reference evidence="2 3" key="2">
    <citation type="journal article" date="2013" name="PLoS Genet.">
        <title>Comparative genome structure, secondary metabolite, and effector coding capacity across Cochliobolus pathogens.</title>
        <authorList>
            <person name="Condon B.J."/>
            <person name="Leng Y."/>
            <person name="Wu D."/>
            <person name="Bushley K.E."/>
            <person name="Ohm R.A."/>
            <person name="Otillar R."/>
            <person name="Martin J."/>
            <person name="Schackwitz W."/>
            <person name="Grimwood J."/>
            <person name="MohdZainudin N."/>
            <person name="Xue C."/>
            <person name="Wang R."/>
            <person name="Manning V.A."/>
            <person name="Dhillon B."/>
            <person name="Tu Z.J."/>
            <person name="Steffenson B.J."/>
            <person name="Salamov A."/>
            <person name="Sun H."/>
            <person name="Lowry S."/>
            <person name="LaButti K."/>
            <person name="Han J."/>
            <person name="Copeland A."/>
            <person name="Lindquist E."/>
            <person name="Barry K."/>
            <person name="Schmutz J."/>
            <person name="Baker S.E."/>
            <person name="Ciuffetti L.M."/>
            <person name="Grigoriev I.V."/>
            <person name="Zhong S."/>
            <person name="Turgeon B.G."/>
        </authorList>
    </citation>
    <scope>NUCLEOTIDE SEQUENCE [LARGE SCALE GENOMIC DNA]</scope>
    <source>
        <strain evidence="3">28A</strain>
    </source>
</reference>
<accession>R0K7K4</accession>
<evidence type="ECO:0000313" key="2">
    <source>
        <dbReference type="EMBL" id="EOA88963.1"/>
    </source>
</evidence>
<organism evidence="2 3">
    <name type="scientific">Exserohilum turcicum (strain 28A)</name>
    <name type="common">Northern leaf blight fungus</name>
    <name type="synonym">Setosphaeria turcica</name>
    <dbReference type="NCBI Taxonomy" id="671987"/>
    <lineage>
        <taxon>Eukaryota</taxon>
        <taxon>Fungi</taxon>
        <taxon>Dikarya</taxon>
        <taxon>Ascomycota</taxon>
        <taxon>Pezizomycotina</taxon>
        <taxon>Dothideomycetes</taxon>
        <taxon>Pleosporomycetidae</taxon>
        <taxon>Pleosporales</taxon>
        <taxon>Pleosporineae</taxon>
        <taxon>Pleosporaceae</taxon>
        <taxon>Exserohilum</taxon>
    </lineage>
</organism>
<name>R0K7K4_EXST2</name>
<dbReference type="AlphaFoldDB" id="R0K7K4"/>
<keyword evidence="3" id="KW-1185">Reference proteome</keyword>
<dbReference type="eggNOG" id="ENOG502S3UT">
    <property type="taxonomic scope" value="Eukaryota"/>
</dbReference>
<evidence type="ECO:0000256" key="1">
    <source>
        <dbReference type="SAM" id="MobiDB-lite"/>
    </source>
</evidence>
<evidence type="ECO:0000313" key="3">
    <source>
        <dbReference type="Proteomes" id="UP000016935"/>
    </source>
</evidence>
<sequence length="406" mass="45775">MFRPLVLRRNFSLFNRVPHAHIVRSAARQGYDSVTIQRVRIRRPFFSNSRLVGAVAVAAATYGLVRYLGLEVEIEEIDDDNQSANPEQDGWEAVGPAAEDGKEEDDGEGAILFLPTGFSRPRQRTFYKGSDPEWQDFKKIAIDRAKANKIGSELVAIIRYNASNSPQYIARLGKIDVTKGKTWVEFRFPPGPPVEYERPGIELTKHLEWRKATRPVEDAHHQRLSRILYPKEVADALYNDTTKKAGKVWKNFKVYMGWEQEPKTETVQDLFHRISTNQQSSAGQATSIAPSPLSASANDTQQPAASPSTAPVDGPANVGFVLPDPKKMTLDLAQFRADFRKAFKPYTLQPPRGTFVVIGLIEIYGERARMTLNVQAVYDPKQGRYLRLTGLVWNYVEHQQYPRGGS</sequence>
<protein>
    <submittedName>
        <fullName evidence="2">Uncharacterized protein</fullName>
    </submittedName>
</protein>
<dbReference type="Proteomes" id="UP000016935">
    <property type="component" value="Unassembled WGS sequence"/>
</dbReference>
<feature type="region of interest" description="Disordered" evidence="1">
    <location>
        <begin position="278"/>
        <end position="318"/>
    </location>
</feature>
<dbReference type="HOGENOM" id="CLU_052209_1_0_1"/>
<dbReference type="EMBL" id="KB908526">
    <property type="protein sequence ID" value="EOA88963.1"/>
    <property type="molecule type" value="Genomic_DNA"/>
</dbReference>
<gene>
    <name evidence="2" type="ORF">SETTUDRAFT_176358</name>
</gene>